<sequence length="249" mass="27615">MHTSDTLLACINTPKCYTSSHCSTFEQRAPRHGRFAEESIVAVFVDPFAERAKRRVGNLANAPSKHQRGKQACFQKQPRRRTKGLNEDTLVSNSFDVAADRAVSWRNCPSRAGGRCGNIPERGGGLTWGEDAKGAAGVAGSGKWGSGPETPVPDRSAHLWECSRRWITPVRRRNATKFVSASLSPNCGFDRLRQYRFYRLLYRRTTSRALKTACTALLCISTCVSMQVSLRLTADEQRAPAEMNFSTVT</sequence>
<evidence type="ECO:0000313" key="2">
    <source>
        <dbReference type="EMBL" id="CAH2045378.1"/>
    </source>
</evidence>
<accession>A0ABN8I442</accession>
<gene>
    <name evidence="2" type="ORF">IPOD504_LOCUS5044</name>
</gene>
<proteinExistence type="predicted"/>
<keyword evidence="3" id="KW-1185">Reference proteome</keyword>
<dbReference type="EMBL" id="OW152828">
    <property type="protein sequence ID" value="CAH2045378.1"/>
    <property type="molecule type" value="Genomic_DNA"/>
</dbReference>
<name>A0ABN8I442_9NEOP</name>
<feature type="non-terminal residue" evidence="2">
    <location>
        <position position="1"/>
    </location>
</feature>
<dbReference type="Proteomes" id="UP000837857">
    <property type="component" value="Chromosome 16"/>
</dbReference>
<feature type="region of interest" description="Disordered" evidence="1">
    <location>
        <begin position="60"/>
        <end position="88"/>
    </location>
</feature>
<organism evidence="2 3">
    <name type="scientific">Iphiclides podalirius</name>
    <name type="common">scarce swallowtail</name>
    <dbReference type="NCBI Taxonomy" id="110791"/>
    <lineage>
        <taxon>Eukaryota</taxon>
        <taxon>Metazoa</taxon>
        <taxon>Ecdysozoa</taxon>
        <taxon>Arthropoda</taxon>
        <taxon>Hexapoda</taxon>
        <taxon>Insecta</taxon>
        <taxon>Pterygota</taxon>
        <taxon>Neoptera</taxon>
        <taxon>Endopterygota</taxon>
        <taxon>Lepidoptera</taxon>
        <taxon>Glossata</taxon>
        <taxon>Ditrysia</taxon>
        <taxon>Papilionoidea</taxon>
        <taxon>Papilionidae</taxon>
        <taxon>Papilioninae</taxon>
        <taxon>Iphiclides</taxon>
    </lineage>
</organism>
<protein>
    <submittedName>
        <fullName evidence="2">Uncharacterized protein</fullName>
    </submittedName>
</protein>
<evidence type="ECO:0000313" key="3">
    <source>
        <dbReference type="Proteomes" id="UP000837857"/>
    </source>
</evidence>
<evidence type="ECO:0000256" key="1">
    <source>
        <dbReference type="SAM" id="MobiDB-lite"/>
    </source>
</evidence>
<reference evidence="2" key="1">
    <citation type="submission" date="2022-03" db="EMBL/GenBank/DDBJ databases">
        <authorList>
            <person name="Martin H S."/>
        </authorList>
    </citation>
    <scope>NUCLEOTIDE SEQUENCE</scope>
</reference>